<dbReference type="Gene3D" id="1.10.260.40">
    <property type="entry name" value="lambda repressor-like DNA-binding domains"/>
    <property type="match status" value="1"/>
</dbReference>
<dbReference type="Proteomes" id="UP000519573">
    <property type="component" value="Unassembled WGS sequence"/>
</dbReference>
<dbReference type="PANTHER" id="PTHR36511">
    <property type="entry name" value="MERR FAMILY BACTERIAL REGULATORY PROTEIN"/>
    <property type="match status" value="1"/>
</dbReference>
<keyword evidence="16" id="KW-1185">Reference proteome</keyword>
<dbReference type="EMBL" id="JAARYH010000007">
    <property type="protein sequence ID" value="MBC2167790.1"/>
    <property type="molecule type" value="Genomic_DNA"/>
</dbReference>
<dbReference type="EMBL" id="JNFA01000003">
    <property type="protein sequence ID" value="KGL44307.1"/>
    <property type="molecule type" value="Genomic_DNA"/>
</dbReference>
<feature type="domain" description="HTH cro/C1-type" evidence="4">
    <location>
        <begin position="43"/>
        <end position="96"/>
    </location>
</feature>
<organism evidence="5 16">
    <name type="scientific">Listeria booriae</name>
    <dbReference type="NCBI Taxonomy" id="1552123"/>
    <lineage>
        <taxon>Bacteria</taxon>
        <taxon>Bacillati</taxon>
        <taxon>Bacillota</taxon>
        <taxon>Bacilli</taxon>
        <taxon>Bacillales</taxon>
        <taxon>Listeriaceae</taxon>
        <taxon>Listeria</taxon>
    </lineage>
</organism>
<evidence type="ECO:0000313" key="26">
    <source>
        <dbReference type="Proteomes" id="UP000591929"/>
    </source>
</evidence>
<evidence type="ECO:0000313" key="9">
    <source>
        <dbReference type="EMBL" id="MBC1780257.1"/>
    </source>
</evidence>
<comment type="caution">
    <text evidence="5">The sequence shown here is derived from an EMBL/GenBank/DDBJ whole genome shotgun (WGS) entry which is preliminary data.</text>
</comment>
<evidence type="ECO:0000259" key="4">
    <source>
        <dbReference type="PROSITE" id="PS50943"/>
    </source>
</evidence>
<dbReference type="InterPro" id="IPR032758">
    <property type="entry name" value="MqsA/HigA-2"/>
</dbReference>
<dbReference type="InterPro" id="IPR010982">
    <property type="entry name" value="Lambda_DNA-bd_dom_sf"/>
</dbReference>
<evidence type="ECO:0000256" key="2">
    <source>
        <dbReference type="ARBA" id="ARBA00023125"/>
    </source>
</evidence>
<evidence type="ECO:0000313" key="23">
    <source>
        <dbReference type="Proteomes" id="UP000550367"/>
    </source>
</evidence>
<evidence type="ECO:0000313" key="22">
    <source>
        <dbReference type="Proteomes" id="UP000548082"/>
    </source>
</evidence>
<evidence type="ECO:0000313" key="14">
    <source>
        <dbReference type="EMBL" id="MBC2245324.1"/>
    </source>
</evidence>
<dbReference type="AlphaFoldDB" id="A0A099WH27"/>
<evidence type="ECO:0000313" key="25">
    <source>
        <dbReference type="Proteomes" id="UP000586951"/>
    </source>
</evidence>
<dbReference type="STRING" id="1552123.EP57_01555"/>
<dbReference type="PROSITE" id="PS50943">
    <property type="entry name" value="HTH_CROC1"/>
    <property type="match status" value="1"/>
</dbReference>
<dbReference type="EMBL" id="JAARVD010000008">
    <property type="protein sequence ID" value="MBC1798020.1"/>
    <property type="molecule type" value="Genomic_DNA"/>
</dbReference>
<gene>
    <name evidence="5" type="ORF">EP57_01555</name>
    <name evidence="6" type="ORF">HB759_14740</name>
    <name evidence="7" type="ORF">HB847_14030</name>
    <name evidence="8" type="ORF">HB907_16760</name>
    <name evidence="15" type="ORF">HBP98_15615</name>
    <name evidence="9" type="ORF">HCA46_15535</name>
    <name evidence="10" type="ORF">HCA55_14890</name>
    <name evidence="14" type="ORF">HCB25_14665</name>
    <name evidence="11" type="ORF">HCB26_14530</name>
    <name evidence="12" type="ORF">HCB27_15445</name>
    <name evidence="13" type="ORF">HCB35_17015</name>
</gene>
<dbReference type="InterPro" id="IPR001387">
    <property type="entry name" value="Cro/C1-type_HTH"/>
</dbReference>
<dbReference type="EMBL" id="JAARZA010000010">
    <property type="protein sequence ID" value="MBC2242178.1"/>
    <property type="molecule type" value="Genomic_DNA"/>
</dbReference>
<name>A0A099WH27_9LIST</name>
<dbReference type="Proteomes" id="UP000553016">
    <property type="component" value="Unassembled WGS sequence"/>
</dbReference>
<evidence type="ECO:0000313" key="15">
    <source>
        <dbReference type="EMBL" id="MBC2373439.1"/>
    </source>
</evidence>
<dbReference type="Proteomes" id="UP000547643">
    <property type="component" value="Unassembled WGS sequence"/>
</dbReference>
<evidence type="ECO:0000313" key="5">
    <source>
        <dbReference type="EMBL" id="KGL44307.1"/>
    </source>
</evidence>
<reference evidence="5 16" key="1">
    <citation type="submission" date="2014-05" db="EMBL/GenBank/DDBJ databases">
        <title>Novel Listeriaceae from food processing environments.</title>
        <authorList>
            <person name="den Bakker H.C."/>
        </authorList>
    </citation>
    <scope>NUCLEOTIDE SEQUENCE [LARGE SCALE GENOMIC DNA]</scope>
    <source>
        <strain evidence="5 16">FSL A5-0281</strain>
    </source>
</reference>
<dbReference type="EMBL" id="JAARPL010000011">
    <property type="protein sequence ID" value="MBC1373470.1"/>
    <property type="molecule type" value="Genomic_DNA"/>
</dbReference>
<evidence type="ECO:0000313" key="24">
    <source>
        <dbReference type="Proteomes" id="UP000553016"/>
    </source>
</evidence>
<evidence type="ECO:0000313" key="8">
    <source>
        <dbReference type="EMBL" id="MBC1567061.1"/>
    </source>
</evidence>
<dbReference type="OrthoDB" id="9813152at2"/>
<proteinExistence type="predicted"/>
<accession>A0A099WH27</accession>
<evidence type="ECO:0000313" key="10">
    <source>
        <dbReference type="EMBL" id="MBC1798020.1"/>
    </source>
</evidence>
<dbReference type="EMBL" id="JAARUV010000007">
    <property type="protein sequence ID" value="MBC1780257.1"/>
    <property type="molecule type" value="Genomic_DNA"/>
</dbReference>
<dbReference type="Proteomes" id="UP000550367">
    <property type="component" value="Unassembled WGS sequence"/>
</dbReference>
<dbReference type="EMBL" id="JAARYD010000009">
    <property type="protein sequence ID" value="MBC2178023.1"/>
    <property type="molecule type" value="Genomic_DNA"/>
</dbReference>
<dbReference type="eggNOG" id="COG2944">
    <property type="taxonomic scope" value="Bacteria"/>
</dbReference>
<dbReference type="Pfam" id="PF15731">
    <property type="entry name" value="MqsA_antitoxin"/>
    <property type="match status" value="1"/>
</dbReference>
<dbReference type="InterPro" id="IPR052359">
    <property type="entry name" value="HTH-type_reg/antitoxin"/>
</dbReference>
<evidence type="ECO:0000313" key="12">
    <source>
        <dbReference type="EMBL" id="MBC2178023.1"/>
    </source>
</evidence>
<keyword evidence="3" id="KW-0804">Transcription</keyword>
<dbReference type="GeneID" id="58716129"/>
<dbReference type="EMBL" id="JAARMV010000005">
    <property type="protein sequence ID" value="MBC2373439.1"/>
    <property type="molecule type" value="Genomic_DNA"/>
</dbReference>
<evidence type="ECO:0000313" key="7">
    <source>
        <dbReference type="EMBL" id="MBC1373470.1"/>
    </source>
</evidence>
<evidence type="ECO:0000256" key="3">
    <source>
        <dbReference type="ARBA" id="ARBA00023163"/>
    </source>
</evidence>
<keyword evidence="2" id="KW-0238">DNA-binding</keyword>
<dbReference type="Proteomes" id="UP000591929">
    <property type="component" value="Unassembled WGS sequence"/>
</dbReference>
<evidence type="ECO:0000313" key="18">
    <source>
        <dbReference type="Proteomes" id="UP000532866"/>
    </source>
</evidence>
<keyword evidence="1" id="KW-0805">Transcription regulation</keyword>
<dbReference type="CDD" id="cd00093">
    <property type="entry name" value="HTH_XRE"/>
    <property type="match status" value="1"/>
</dbReference>
<dbReference type="SMART" id="SM00530">
    <property type="entry name" value="HTH_XRE"/>
    <property type="match status" value="1"/>
</dbReference>
<dbReference type="Proteomes" id="UP000546244">
    <property type="component" value="Unassembled WGS sequence"/>
</dbReference>
<evidence type="ECO:0000313" key="13">
    <source>
        <dbReference type="EMBL" id="MBC2242178.1"/>
    </source>
</evidence>
<evidence type="ECO:0000313" key="20">
    <source>
        <dbReference type="Proteomes" id="UP000546244"/>
    </source>
</evidence>
<dbReference type="EMBL" id="JAAROL010000007">
    <property type="protein sequence ID" value="MBC1333200.1"/>
    <property type="molecule type" value="Genomic_DNA"/>
</dbReference>
<evidence type="ECO:0000313" key="19">
    <source>
        <dbReference type="Proteomes" id="UP000541735"/>
    </source>
</evidence>
<evidence type="ECO:0000313" key="17">
    <source>
        <dbReference type="Proteomes" id="UP000519573"/>
    </source>
</evidence>
<dbReference type="Proteomes" id="UP000532866">
    <property type="component" value="Unassembled WGS sequence"/>
</dbReference>
<dbReference type="SUPFAM" id="SSF47413">
    <property type="entry name" value="lambda repressor-like DNA-binding domains"/>
    <property type="match status" value="1"/>
</dbReference>
<dbReference type="Proteomes" id="UP000586951">
    <property type="component" value="Unassembled WGS sequence"/>
</dbReference>
<protein>
    <submittedName>
        <fullName evidence="6">Type II toxin-antitoxin system MqsA family antitoxin</fullName>
    </submittedName>
</protein>
<sequence>MSELFDSLERGLKQAVAHANNTKKARTKKIVITELPKYTAAEIKGFRQKIELTQSAFAELLGISTKTVEAWESGRNNPNGSATRLLQLIDTNPEVLLQELTEPVLS</sequence>
<evidence type="ECO:0000313" key="16">
    <source>
        <dbReference type="Proteomes" id="UP000029844"/>
    </source>
</evidence>
<dbReference type="PANTHER" id="PTHR36511:SF3">
    <property type="entry name" value="ANTITOXIN HIGA-2"/>
    <property type="match status" value="1"/>
</dbReference>
<dbReference type="EMBL" id="JAARRU010000008">
    <property type="protein sequence ID" value="MBC1567061.1"/>
    <property type="molecule type" value="Genomic_DNA"/>
</dbReference>
<dbReference type="RefSeq" id="WP_036083547.1">
    <property type="nucleotide sequence ID" value="NZ_CBCSHQ010000015.1"/>
</dbReference>
<dbReference type="EMBL" id="JAARYY010000010">
    <property type="protein sequence ID" value="MBC2245324.1"/>
    <property type="molecule type" value="Genomic_DNA"/>
</dbReference>
<dbReference type="Proteomes" id="UP000548082">
    <property type="component" value="Unassembled WGS sequence"/>
</dbReference>
<evidence type="ECO:0000313" key="6">
    <source>
        <dbReference type="EMBL" id="MBC1333200.1"/>
    </source>
</evidence>
<dbReference type="Proteomes" id="UP000541735">
    <property type="component" value="Unassembled WGS sequence"/>
</dbReference>
<evidence type="ECO:0000313" key="21">
    <source>
        <dbReference type="Proteomes" id="UP000547643"/>
    </source>
</evidence>
<evidence type="ECO:0000313" key="11">
    <source>
        <dbReference type="EMBL" id="MBC2167790.1"/>
    </source>
</evidence>
<evidence type="ECO:0000256" key="1">
    <source>
        <dbReference type="ARBA" id="ARBA00023015"/>
    </source>
</evidence>
<dbReference type="GO" id="GO:0003677">
    <property type="term" value="F:DNA binding"/>
    <property type="evidence" value="ECO:0007669"/>
    <property type="project" value="UniProtKB-KW"/>
</dbReference>
<reference evidence="17 18" key="2">
    <citation type="submission" date="2020-03" db="EMBL/GenBank/DDBJ databases">
        <title>Soil Listeria distribution.</title>
        <authorList>
            <person name="Liao J."/>
            <person name="Wiedmann M."/>
        </authorList>
    </citation>
    <scope>NUCLEOTIDE SEQUENCE [LARGE SCALE GENOMIC DNA]</scope>
    <source>
        <strain evidence="13 24">FSL L7-0149</strain>
        <strain evidence="14 23">FSL L7-0153</strain>
        <strain evidence="11 17">FSL L7-0245</strain>
        <strain evidence="12 19">FSL L7-0259</strain>
        <strain evidence="10 22">FSL L7-0990</strain>
        <strain evidence="9 21">FSL L7-1017</strain>
        <strain evidence="8 25">FSL L7-1427</strain>
        <strain evidence="7 26">FSL L7-1681</strain>
        <strain evidence="6 18">FSL L7-1833</strain>
        <strain evidence="15 20">FSL L7-1850</strain>
    </source>
</reference>
<dbReference type="Proteomes" id="UP000029844">
    <property type="component" value="Unassembled WGS sequence"/>
</dbReference>